<evidence type="ECO:0000313" key="2">
    <source>
        <dbReference type="Proteomes" id="UP000789860"/>
    </source>
</evidence>
<sequence length="197" mass="21872">IEVLSILNSRAGGVKALQAPWSEWAGMMIFTGSLVGFFVEDIPKFIIQVVTSSLVILHAIVGKMYMGIARWRQSKRQYEPPKGGEDAWKQLMSEVERLAKDHLEESKASIEAAKLAARKKSMKKGPDYSESSKGGQGKSRENLKEAEREQGYEGDRDEVLTGRIRYGQGRSHRNLSVSPVHTPGNISPGRRSDRSGD</sequence>
<feature type="non-terminal residue" evidence="1">
    <location>
        <position position="1"/>
    </location>
</feature>
<feature type="non-terminal residue" evidence="1">
    <location>
        <position position="197"/>
    </location>
</feature>
<organism evidence="1 2">
    <name type="scientific">Scutellospora calospora</name>
    <dbReference type="NCBI Taxonomy" id="85575"/>
    <lineage>
        <taxon>Eukaryota</taxon>
        <taxon>Fungi</taxon>
        <taxon>Fungi incertae sedis</taxon>
        <taxon>Mucoromycota</taxon>
        <taxon>Glomeromycotina</taxon>
        <taxon>Glomeromycetes</taxon>
        <taxon>Diversisporales</taxon>
        <taxon>Gigasporaceae</taxon>
        <taxon>Scutellospora</taxon>
    </lineage>
</organism>
<name>A0ACA9N7A1_9GLOM</name>
<proteinExistence type="predicted"/>
<comment type="caution">
    <text evidence="1">The sequence shown here is derived from an EMBL/GenBank/DDBJ whole genome shotgun (WGS) entry which is preliminary data.</text>
</comment>
<protein>
    <submittedName>
        <fullName evidence="1">8857_t:CDS:1</fullName>
    </submittedName>
</protein>
<dbReference type="Proteomes" id="UP000789860">
    <property type="component" value="Unassembled WGS sequence"/>
</dbReference>
<reference evidence="1" key="1">
    <citation type="submission" date="2021-06" db="EMBL/GenBank/DDBJ databases">
        <authorList>
            <person name="Kallberg Y."/>
            <person name="Tangrot J."/>
            <person name="Rosling A."/>
        </authorList>
    </citation>
    <scope>NUCLEOTIDE SEQUENCE</scope>
    <source>
        <strain evidence="1">AU212A</strain>
    </source>
</reference>
<evidence type="ECO:0000313" key="1">
    <source>
        <dbReference type="EMBL" id="CAG8635055.1"/>
    </source>
</evidence>
<gene>
    <name evidence="1" type="ORF">SCALOS_LOCUS8108</name>
</gene>
<keyword evidence="2" id="KW-1185">Reference proteome</keyword>
<dbReference type="EMBL" id="CAJVPM010020456">
    <property type="protein sequence ID" value="CAG8635055.1"/>
    <property type="molecule type" value="Genomic_DNA"/>
</dbReference>
<accession>A0ACA9N7A1</accession>